<evidence type="ECO:0000256" key="5">
    <source>
        <dbReference type="PIRSR" id="PIRSR001221-1"/>
    </source>
</evidence>
<evidence type="ECO:0000256" key="1">
    <source>
        <dbReference type="ARBA" id="ARBA00001311"/>
    </source>
</evidence>
<feature type="binding site" evidence="6">
    <location>
        <position position="188"/>
    </location>
    <ligand>
        <name>substrate</name>
    </ligand>
</feature>
<protein>
    <recommendedName>
        <fullName evidence="3">amidase</fullName>
        <ecNumber evidence="3">3.5.1.4</ecNumber>
    </recommendedName>
</protein>
<accession>A0A2T2PCW2</accession>
<dbReference type="OrthoDB" id="6428749at2759"/>
<dbReference type="GO" id="GO:0004040">
    <property type="term" value="F:amidase activity"/>
    <property type="evidence" value="ECO:0007669"/>
    <property type="project" value="UniProtKB-EC"/>
</dbReference>
<evidence type="ECO:0000256" key="3">
    <source>
        <dbReference type="ARBA" id="ARBA00012922"/>
    </source>
</evidence>
<name>A0A2T2PCW2_CORCC</name>
<feature type="active site" description="Charge relay system" evidence="5">
    <location>
        <position position="130"/>
    </location>
</feature>
<organism evidence="8 9">
    <name type="scientific">Corynespora cassiicola Philippines</name>
    <dbReference type="NCBI Taxonomy" id="1448308"/>
    <lineage>
        <taxon>Eukaryota</taxon>
        <taxon>Fungi</taxon>
        <taxon>Dikarya</taxon>
        <taxon>Ascomycota</taxon>
        <taxon>Pezizomycotina</taxon>
        <taxon>Dothideomycetes</taxon>
        <taxon>Pleosporomycetidae</taxon>
        <taxon>Pleosporales</taxon>
        <taxon>Corynesporascaceae</taxon>
        <taxon>Corynespora</taxon>
    </lineage>
</organism>
<comment type="catalytic activity">
    <reaction evidence="1">
        <text>a monocarboxylic acid amide + H2O = a monocarboxylate + NH4(+)</text>
        <dbReference type="Rhea" id="RHEA:12020"/>
        <dbReference type="ChEBI" id="CHEBI:15377"/>
        <dbReference type="ChEBI" id="CHEBI:28938"/>
        <dbReference type="ChEBI" id="CHEBI:35757"/>
        <dbReference type="ChEBI" id="CHEBI:83628"/>
        <dbReference type="EC" id="3.5.1.4"/>
    </reaction>
</comment>
<dbReference type="PANTHER" id="PTHR46072:SF7">
    <property type="entry name" value="AMIDASE"/>
    <property type="match status" value="1"/>
</dbReference>
<feature type="domain" description="Amidase" evidence="7">
    <location>
        <begin position="74"/>
        <end position="550"/>
    </location>
</feature>
<dbReference type="SUPFAM" id="SSF75304">
    <property type="entry name" value="Amidase signature (AS) enzymes"/>
    <property type="match status" value="1"/>
</dbReference>
<dbReference type="PIRSF" id="PIRSF001221">
    <property type="entry name" value="Amidase_fungi"/>
    <property type="match status" value="1"/>
</dbReference>
<evidence type="ECO:0000313" key="9">
    <source>
        <dbReference type="Proteomes" id="UP000240883"/>
    </source>
</evidence>
<dbReference type="AlphaFoldDB" id="A0A2T2PCW2"/>
<dbReference type="PROSITE" id="PS00571">
    <property type="entry name" value="AMIDASES"/>
    <property type="match status" value="1"/>
</dbReference>
<evidence type="ECO:0000256" key="4">
    <source>
        <dbReference type="ARBA" id="ARBA00022801"/>
    </source>
</evidence>
<dbReference type="STRING" id="1448308.A0A2T2PCW2"/>
<evidence type="ECO:0000259" key="7">
    <source>
        <dbReference type="Pfam" id="PF01425"/>
    </source>
</evidence>
<feature type="binding site" evidence="6">
    <location>
        <position position="214"/>
    </location>
    <ligand>
        <name>substrate</name>
    </ligand>
</feature>
<evidence type="ECO:0000256" key="2">
    <source>
        <dbReference type="ARBA" id="ARBA00009199"/>
    </source>
</evidence>
<feature type="active site" description="Acyl-ester intermediate" evidence="5">
    <location>
        <position position="238"/>
    </location>
</feature>
<feature type="active site" description="Charge relay system" evidence="5">
    <location>
        <position position="214"/>
    </location>
</feature>
<evidence type="ECO:0000313" key="8">
    <source>
        <dbReference type="EMBL" id="PSN75490.1"/>
    </source>
</evidence>
<dbReference type="InterPro" id="IPR023631">
    <property type="entry name" value="Amidase_dom"/>
</dbReference>
<evidence type="ECO:0000256" key="6">
    <source>
        <dbReference type="PIRSR" id="PIRSR001221-2"/>
    </source>
</evidence>
<dbReference type="PANTHER" id="PTHR46072">
    <property type="entry name" value="AMIDASE-RELATED-RELATED"/>
    <property type="match status" value="1"/>
</dbReference>
<dbReference type="EMBL" id="KZ678128">
    <property type="protein sequence ID" value="PSN75490.1"/>
    <property type="molecule type" value="Genomic_DNA"/>
</dbReference>
<sequence length="562" mass="62377">MTKSWQERAQEKREAILAAIPKEWHIENPPIEKQVDVSGKYVQQYLTQREIEITETTADEIVKYTVSGRWKAEEVARAFCHRAALAHQLLHCLHEVFFNAAIADAKKLDDYYAENKKPIGPLHGLPVSLKDQFHVKDVETTMGYVGWIGTFEGKTGTGKEKVFESEMVRELRASGAVLFCKTSVPHTLMCGETVNNIIGYTYNSKNRNLAAGGSSGGEGALIGLRGSPVGFGTDIGGSIRIPAAFNGLYGIRPSTGRLPYEGMANSMDGQNSILSVVGPIAASVPSIRLLMKALLSHEPWLHDPLVHDIPWRYDLEREILELTGGVGDATKVGKLAFGLIKCDGQVQPVPPVRRALEIVTKALTDLGHEIVEWNPPPHKAILDEGMKTWVFDGGEDVKAAFDLSGEPMCDQISFYKDIPKQFTASEVAATNVRIRQLRKEYMEYWNSTVDKTSTGRPVDAVISPVAPFPAPKPKRYTYYGYSTFVNVLDYTSVVFPVTNVDKSLDKVDESFKPIDNLDKQINEDYDPEIYDGAHVSLQIFGRRLQEEKILALTEYIGKAIGK</sequence>
<dbReference type="InterPro" id="IPR036928">
    <property type="entry name" value="AS_sf"/>
</dbReference>
<dbReference type="EC" id="3.5.1.4" evidence="3"/>
<gene>
    <name evidence="8" type="ORF">BS50DRAFT_41162</name>
</gene>
<reference evidence="8 9" key="1">
    <citation type="journal article" date="2018" name="Front. Microbiol.">
        <title>Genome-Wide Analysis of Corynespora cassiicola Leaf Fall Disease Putative Effectors.</title>
        <authorList>
            <person name="Lopez D."/>
            <person name="Ribeiro S."/>
            <person name="Label P."/>
            <person name="Fumanal B."/>
            <person name="Venisse J.S."/>
            <person name="Kohler A."/>
            <person name="de Oliveira R.R."/>
            <person name="Labutti K."/>
            <person name="Lipzen A."/>
            <person name="Lail K."/>
            <person name="Bauer D."/>
            <person name="Ohm R.A."/>
            <person name="Barry K.W."/>
            <person name="Spatafora J."/>
            <person name="Grigoriev I.V."/>
            <person name="Martin F.M."/>
            <person name="Pujade-Renaud V."/>
        </authorList>
    </citation>
    <scope>NUCLEOTIDE SEQUENCE [LARGE SCALE GENOMIC DNA]</scope>
    <source>
        <strain evidence="8 9">Philippines</strain>
    </source>
</reference>
<comment type="similarity">
    <text evidence="2">Belongs to the amidase family.</text>
</comment>
<dbReference type="Pfam" id="PF01425">
    <property type="entry name" value="Amidase"/>
    <property type="match status" value="1"/>
</dbReference>
<dbReference type="Gene3D" id="3.90.1300.10">
    <property type="entry name" value="Amidase signature (AS) domain"/>
    <property type="match status" value="1"/>
</dbReference>
<dbReference type="InterPro" id="IPR020556">
    <property type="entry name" value="Amidase_CS"/>
</dbReference>
<keyword evidence="4" id="KW-0378">Hydrolase</keyword>
<keyword evidence="9" id="KW-1185">Reference proteome</keyword>
<dbReference type="Proteomes" id="UP000240883">
    <property type="component" value="Unassembled WGS sequence"/>
</dbReference>
<proteinExistence type="inferred from homology"/>
<feature type="binding site" evidence="6">
    <location>
        <begin position="235"/>
        <end position="238"/>
    </location>
    <ligand>
        <name>substrate</name>
    </ligand>
</feature>